<keyword evidence="2" id="KW-1185">Reference proteome</keyword>
<proteinExistence type="predicted"/>
<accession>A0AAI9TLP2</accession>
<comment type="caution">
    <text evidence="1">The sequence shown here is derived from an EMBL/GenBank/DDBJ whole genome shotgun (WGS) entry which is preliminary data.</text>
</comment>
<reference evidence="1" key="2">
    <citation type="journal article" date="2016" name="Fungal Biol.">
        <title>Ochratoxin A production by Penicillium thymicola.</title>
        <authorList>
            <person name="Nguyen H.D.T."/>
            <person name="McMullin D.R."/>
            <person name="Ponomareva E."/>
            <person name="Riley R."/>
            <person name="Pomraning K.R."/>
            <person name="Baker S.E."/>
            <person name="Seifert K.A."/>
        </authorList>
    </citation>
    <scope>NUCLEOTIDE SEQUENCE</scope>
    <source>
        <strain evidence="1">DAOM 180753</strain>
    </source>
</reference>
<gene>
    <name evidence="1" type="ORF">VN97_g3873</name>
</gene>
<dbReference type="EMBL" id="LACB01000085">
    <property type="protein sequence ID" value="KAJ9489413.1"/>
    <property type="molecule type" value="Genomic_DNA"/>
</dbReference>
<protein>
    <submittedName>
        <fullName evidence="1">Uncharacterized protein</fullName>
    </submittedName>
</protein>
<dbReference type="Proteomes" id="UP001227192">
    <property type="component" value="Unassembled WGS sequence"/>
</dbReference>
<organism evidence="1 2">
    <name type="scientific">Penicillium thymicola</name>
    <dbReference type="NCBI Taxonomy" id="293382"/>
    <lineage>
        <taxon>Eukaryota</taxon>
        <taxon>Fungi</taxon>
        <taxon>Dikarya</taxon>
        <taxon>Ascomycota</taxon>
        <taxon>Pezizomycotina</taxon>
        <taxon>Eurotiomycetes</taxon>
        <taxon>Eurotiomycetidae</taxon>
        <taxon>Eurotiales</taxon>
        <taxon>Aspergillaceae</taxon>
        <taxon>Penicillium</taxon>
    </lineage>
</organism>
<dbReference type="AlphaFoldDB" id="A0AAI9TLP2"/>
<evidence type="ECO:0000313" key="1">
    <source>
        <dbReference type="EMBL" id="KAJ9489413.1"/>
    </source>
</evidence>
<name>A0AAI9TLP2_PENTH</name>
<evidence type="ECO:0000313" key="2">
    <source>
        <dbReference type="Proteomes" id="UP001227192"/>
    </source>
</evidence>
<reference evidence="1" key="1">
    <citation type="submission" date="2015-06" db="EMBL/GenBank/DDBJ databases">
        <authorList>
            <person name="Nguyen H."/>
        </authorList>
    </citation>
    <scope>NUCLEOTIDE SEQUENCE</scope>
    <source>
        <strain evidence="1">DAOM 180753</strain>
    </source>
</reference>
<sequence>MPNYTHEAPLAWFGQQLTRWHINGQLTPAEHLNVMVTASPRVTASNPPYTGDKKEPDTFISYFGNPSLHEPRIVIEVGFSQTYLSLVEDAKLWLEVVGASVLYHWHITLSLLITYNSLPYKDSPTPKLAARRSANFLQLQFRFNSDSIYFRSPNAHFRTYIQY</sequence>